<feature type="transmembrane region" description="Helical" evidence="1">
    <location>
        <begin position="88"/>
        <end position="108"/>
    </location>
</feature>
<evidence type="ECO:0000313" key="2">
    <source>
        <dbReference type="EMBL" id="OGE09181.1"/>
    </source>
</evidence>
<proteinExistence type="predicted"/>
<dbReference type="Gene3D" id="1.25.40.10">
    <property type="entry name" value="Tetratricopeptide repeat domain"/>
    <property type="match status" value="1"/>
</dbReference>
<feature type="transmembrane region" description="Helical" evidence="1">
    <location>
        <begin position="138"/>
        <end position="155"/>
    </location>
</feature>
<feature type="transmembrane region" description="Helical" evidence="1">
    <location>
        <begin position="263"/>
        <end position="281"/>
    </location>
</feature>
<feature type="transmembrane region" description="Helical" evidence="1">
    <location>
        <begin position="344"/>
        <end position="363"/>
    </location>
</feature>
<feature type="transmembrane region" description="Helical" evidence="1">
    <location>
        <begin position="203"/>
        <end position="220"/>
    </location>
</feature>
<keyword evidence="1" id="KW-1133">Transmembrane helix</keyword>
<sequence>MSLMLQKINYLAVFTFLALAVYWTVTVTTSADTYWHMSIGRNVWQQKAIPANDPFTYGSPKTNYTSVEWLSGTIMYGAVSLMGVKGLILIRLIAGLTSLYLFYLTLKLITEDDLVRLSFVAVAGFLLALRLSDRPETASFIAITLVNYVCILYYFKSKTSWLVYLLPPVFLLWPHLHAFSPMAMAIFSFWIFFFLITKRRIRAPFLIIYCISLLLSLLQLKRFLYPFIVLKPAFYKILEMSSLPERLTANKGFDFFNQIPVEIYFYLAILAFYIAAVIFAVKKTQVKNISTIAPPVIYLLLFTVAFKFYRLIPILTLTCLPGLLLALKYVFTLKQDTHTVVKKIFYFSILIIIITSVMTRNIFRGKVDAFVITGPNNEIVDVVNENWKQAFPKNLPTIIQNNLASQRIFTNGNWNNYVIWYLPQTKVFSDAMFEYRTQQDYQNEQTIAASTNGWEKLLNDYKIDTVINPQDLPFLYAKTQVYSSPDWKLIYVDEVATLYAREDIVESLPLDLSLIQPELSTDLKFKPENETQAVDQLEKLMRFDPQNAFARNQLIYYYTQKDLNLAKNLAEESKKLIPKDPTFSAQLAAIYTKQNNCQSANNFAKEAVAKSFNHILIKDNLNRSLQNCNLYYK</sequence>
<gene>
    <name evidence="2" type="ORF">A3A60_01330</name>
</gene>
<dbReference type="InterPro" id="IPR011990">
    <property type="entry name" value="TPR-like_helical_dom_sf"/>
</dbReference>
<feature type="transmembrane region" description="Helical" evidence="1">
    <location>
        <begin position="114"/>
        <end position="131"/>
    </location>
</feature>
<feature type="transmembrane region" description="Helical" evidence="1">
    <location>
        <begin position="288"/>
        <end position="306"/>
    </location>
</feature>
<accession>A0A1F5HYH6</accession>
<dbReference type="AlphaFoldDB" id="A0A1F5HYH6"/>
<comment type="caution">
    <text evidence="2">The sequence shown here is derived from an EMBL/GenBank/DDBJ whole genome shotgun (WGS) entry which is preliminary data.</text>
</comment>
<reference evidence="2 3" key="1">
    <citation type="journal article" date="2016" name="Nat. Commun.">
        <title>Thousands of microbial genomes shed light on interconnected biogeochemical processes in an aquifer system.</title>
        <authorList>
            <person name="Anantharaman K."/>
            <person name="Brown C.T."/>
            <person name="Hug L.A."/>
            <person name="Sharon I."/>
            <person name="Castelle C.J."/>
            <person name="Probst A.J."/>
            <person name="Thomas B.C."/>
            <person name="Singh A."/>
            <person name="Wilkins M.J."/>
            <person name="Karaoz U."/>
            <person name="Brodie E.L."/>
            <person name="Williams K.H."/>
            <person name="Hubbard S.S."/>
            <person name="Banfield J.F."/>
        </authorList>
    </citation>
    <scope>NUCLEOTIDE SEQUENCE [LARGE SCALE GENOMIC DNA]</scope>
</reference>
<dbReference type="EMBL" id="MFBS01000023">
    <property type="protein sequence ID" value="OGE09181.1"/>
    <property type="molecule type" value="Genomic_DNA"/>
</dbReference>
<organism evidence="2 3">
    <name type="scientific">Candidatus Curtissbacteria bacterium RIFCSPLOWO2_01_FULL_42_26</name>
    <dbReference type="NCBI Taxonomy" id="1797729"/>
    <lineage>
        <taxon>Bacteria</taxon>
        <taxon>Candidatus Curtissiibacteriota</taxon>
    </lineage>
</organism>
<keyword evidence="1" id="KW-0812">Transmembrane</keyword>
<feature type="transmembrane region" description="Helical" evidence="1">
    <location>
        <begin position="175"/>
        <end position="196"/>
    </location>
</feature>
<protein>
    <recommendedName>
        <fullName evidence="4">Glycosyltransferase RgtA/B/C/D-like domain-containing protein</fullName>
    </recommendedName>
</protein>
<dbReference type="STRING" id="1797729.A3A60_01330"/>
<dbReference type="Proteomes" id="UP000179227">
    <property type="component" value="Unassembled WGS sequence"/>
</dbReference>
<name>A0A1F5HYH6_9BACT</name>
<evidence type="ECO:0008006" key="4">
    <source>
        <dbReference type="Google" id="ProtNLM"/>
    </source>
</evidence>
<evidence type="ECO:0000256" key="1">
    <source>
        <dbReference type="SAM" id="Phobius"/>
    </source>
</evidence>
<keyword evidence="1" id="KW-0472">Membrane</keyword>
<evidence type="ECO:0000313" key="3">
    <source>
        <dbReference type="Proteomes" id="UP000179227"/>
    </source>
</evidence>
<dbReference type="SUPFAM" id="SSF48452">
    <property type="entry name" value="TPR-like"/>
    <property type="match status" value="1"/>
</dbReference>
<feature type="transmembrane region" description="Helical" evidence="1">
    <location>
        <begin position="312"/>
        <end position="332"/>
    </location>
</feature>